<accession>A0A067JCJ4</accession>
<evidence type="ECO:0000313" key="3">
    <source>
        <dbReference type="Proteomes" id="UP000027138"/>
    </source>
</evidence>
<proteinExistence type="predicted"/>
<evidence type="ECO:0000313" key="2">
    <source>
        <dbReference type="EMBL" id="KDP21561.1"/>
    </source>
</evidence>
<feature type="compositionally biased region" description="Low complexity" evidence="1">
    <location>
        <begin position="202"/>
        <end position="219"/>
    </location>
</feature>
<sequence>MARGRTVDSDAFGSGPCGGRGRGRSTCGRGGTIPPPSSLSSSEPRKKLSLVAGQQIIRIIKLHLDKDGYTWDAVPQEARDFYWEDFQAKKYGREPTPMELFTYTHTKDHDGNTFVDTCALGINVTTSRPQPDHSAEEIIALRARIDEQERQLPELRAHVMRMSGQPGAGTSSSDPPPTTDRDVSTALRQPLPSPLNPDIADDTLVTPTDTTTHPVDTPPGATTLDRADDQCHRFDFGPF</sequence>
<gene>
    <name evidence="2" type="ORF">JCGZ_03669</name>
</gene>
<dbReference type="AlphaFoldDB" id="A0A067JCJ4"/>
<feature type="region of interest" description="Disordered" evidence="1">
    <location>
        <begin position="1"/>
        <end position="46"/>
    </location>
</feature>
<protein>
    <submittedName>
        <fullName evidence="2">Uncharacterized protein</fullName>
    </submittedName>
</protein>
<reference evidence="2 3" key="1">
    <citation type="journal article" date="2014" name="PLoS ONE">
        <title>Global Analysis of Gene Expression Profiles in Physic Nut (Jatropha curcas L.) Seedlings Exposed to Salt Stress.</title>
        <authorList>
            <person name="Zhang L."/>
            <person name="Zhang C."/>
            <person name="Wu P."/>
            <person name="Chen Y."/>
            <person name="Li M."/>
            <person name="Jiang H."/>
            <person name="Wu G."/>
        </authorList>
    </citation>
    <scope>NUCLEOTIDE SEQUENCE [LARGE SCALE GENOMIC DNA]</scope>
    <source>
        <strain evidence="3">cv. GZQX0401</strain>
        <tissue evidence="2">Young leaves</tissue>
    </source>
</reference>
<dbReference type="EMBL" id="KK915655">
    <property type="protein sequence ID" value="KDP21561.1"/>
    <property type="molecule type" value="Genomic_DNA"/>
</dbReference>
<name>A0A067JCJ4_JATCU</name>
<feature type="region of interest" description="Disordered" evidence="1">
    <location>
        <begin position="162"/>
        <end position="229"/>
    </location>
</feature>
<evidence type="ECO:0000256" key="1">
    <source>
        <dbReference type="SAM" id="MobiDB-lite"/>
    </source>
</evidence>
<organism evidence="2 3">
    <name type="scientific">Jatropha curcas</name>
    <name type="common">Barbados nut</name>
    <dbReference type="NCBI Taxonomy" id="180498"/>
    <lineage>
        <taxon>Eukaryota</taxon>
        <taxon>Viridiplantae</taxon>
        <taxon>Streptophyta</taxon>
        <taxon>Embryophyta</taxon>
        <taxon>Tracheophyta</taxon>
        <taxon>Spermatophyta</taxon>
        <taxon>Magnoliopsida</taxon>
        <taxon>eudicotyledons</taxon>
        <taxon>Gunneridae</taxon>
        <taxon>Pentapetalae</taxon>
        <taxon>rosids</taxon>
        <taxon>fabids</taxon>
        <taxon>Malpighiales</taxon>
        <taxon>Euphorbiaceae</taxon>
        <taxon>Crotonoideae</taxon>
        <taxon>Jatropheae</taxon>
        <taxon>Jatropha</taxon>
    </lineage>
</organism>
<dbReference type="Proteomes" id="UP000027138">
    <property type="component" value="Unassembled WGS sequence"/>
</dbReference>
<keyword evidence="3" id="KW-1185">Reference proteome</keyword>